<dbReference type="SUPFAM" id="SSF53850">
    <property type="entry name" value="Periplasmic binding protein-like II"/>
    <property type="match status" value="1"/>
</dbReference>
<accession>A0A7Y3ZAL3</accession>
<dbReference type="EMBL" id="VTYN01000017">
    <property type="protein sequence ID" value="NOH49559.1"/>
    <property type="molecule type" value="Genomic_DNA"/>
</dbReference>
<feature type="chain" id="PRO_5030855218" evidence="1">
    <location>
        <begin position="22"/>
        <end position="287"/>
    </location>
</feature>
<feature type="signal peptide" evidence="1">
    <location>
        <begin position="1"/>
        <end position="21"/>
    </location>
</feature>
<dbReference type="Gene3D" id="3.40.190.10">
    <property type="entry name" value="Periplasmic binding protein-like II"/>
    <property type="match status" value="2"/>
</dbReference>
<proteinExistence type="predicted"/>
<organism evidence="2 3">
    <name type="scientific">Vibrio rotiferianus</name>
    <dbReference type="NCBI Taxonomy" id="190895"/>
    <lineage>
        <taxon>Bacteria</taxon>
        <taxon>Pseudomonadati</taxon>
        <taxon>Pseudomonadota</taxon>
        <taxon>Gammaproteobacteria</taxon>
        <taxon>Vibrionales</taxon>
        <taxon>Vibrionaceae</taxon>
        <taxon>Vibrio</taxon>
    </lineage>
</organism>
<evidence type="ECO:0000313" key="2">
    <source>
        <dbReference type="EMBL" id="NOH49559.1"/>
    </source>
</evidence>
<keyword evidence="1" id="KW-0732">Signal</keyword>
<dbReference type="Proteomes" id="UP000572072">
    <property type="component" value="Unassembled WGS sequence"/>
</dbReference>
<evidence type="ECO:0000313" key="3">
    <source>
        <dbReference type="Proteomes" id="UP000572072"/>
    </source>
</evidence>
<sequence>MKKATIVAAIMAGITSASIHAESLKVAGKPDDKKLHLTLIQEVVKRSNRFDNIEFIYAKTGEPAGSRIMADLENGKLDIMWTATSTDMEQRFTPIYFPIYRGMLGMRIGLIHEKDHQLLATVRNKADLQKYTVCSGKTWPDTFIIDANDIKTAKSLKYPNIFEMMLAGNRCHFFARGVMEPFAEVESQPELPLAVDSHLMLRYRMPYMLFVQKGNEELQEHIFTIIDEIFADGTYEQMFFADREVKMALSLAKLEQRTIIDLENPYLTEETKSMPQEYFFDPLAKRD</sequence>
<name>A0A7Y3ZAL3_9VIBR</name>
<protein>
    <submittedName>
        <fullName evidence="2">ABC transporter substrate-binding protein</fullName>
    </submittedName>
</protein>
<comment type="caution">
    <text evidence="2">The sequence shown here is derived from an EMBL/GenBank/DDBJ whole genome shotgun (WGS) entry which is preliminary data.</text>
</comment>
<dbReference type="RefSeq" id="WP_171358523.1">
    <property type="nucleotide sequence ID" value="NZ_CANMXO010000016.1"/>
</dbReference>
<reference evidence="2 3" key="1">
    <citation type="submission" date="2019-08" db="EMBL/GenBank/DDBJ databases">
        <title>Draft genome sequencing and comparative genomics of hatchery-associated Vibrios.</title>
        <authorList>
            <person name="Kehlet-Delgado H."/>
            <person name="Mueller R.S."/>
        </authorList>
    </citation>
    <scope>NUCLEOTIDE SEQUENCE [LARGE SCALE GENOMIC DNA]</scope>
    <source>
        <strain evidence="2 3">00-78-3</strain>
    </source>
</reference>
<dbReference type="AlphaFoldDB" id="A0A7Y3ZAL3"/>
<evidence type="ECO:0000256" key="1">
    <source>
        <dbReference type="SAM" id="SignalP"/>
    </source>
</evidence>
<gene>
    <name evidence="2" type="ORF">F0262_16030</name>
</gene>